<dbReference type="Proteomes" id="UP000813463">
    <property type="component" value="Chromosome 1"/>
</dbReference>
<dbReference type="RefSeq" id="XP_056693864.1">
    <property type="nucleotide sequence ID" value="XM_056837886.1"/>
</dbReference>
<dbReference type="InterPro" id="IPR002937">
    <property type="entry name" value="Amino_oxidase"/>
</dbReference>
<dbReference type="EC" id="1.3.3.4" evidence="4 11"/>
<dbReference type="NCBIfam" id="TIGR00562">
    <property type="entry name" value="proto_IX_ox"/>
    <property type="match status" value="1"/>
</dbReference>
<keyword evidence="9 11" id="KW-0627">Porphyrin biosynthesis</keyword>
<evidence type="ECO:0000256" key="3">
    <source>
        <dbReference type="ARBA" id="ARBA00010551"/>
    </source>
</evidence>
<keyword evidence="13" id="KW-1185">Reference proteome</keyword>
<evidence type="ECO:0000256" key="10">
    <source>
        <dbReference type="ARBA" id="ARBA00047554"/>
    </source>
</evidence>
<sequence length="536" mass="58749">MVILPVSQLSTNLGLSLVSPTKNNPVMGNVSERNQVNQPISAKRVAVVGAGVSGLAAAYKLKSNGLNVTLFEADSRAGGKLKTVVKDGLIWDEGANTMTESDEEVTSLFDDLGIREKLQLLTLSQPISQNKRYIARDGLPVLLPSNPVALLKSNILSAKSKLQIMLEPFLWKKHNGAKVSDENAQESVAEFFERHFGKEFVDYLIDPFVAGTSGGDPQSLSMRHAFPELWNIENRFGSVISGFIQSKLSSKKEKGGEKQSSNKKPRVRGSFSFQGGMQTLVDTICKEFGEDELKLQSEVLSLSYSHNGSLTSENWSVSSMSNSTIQDQPYDAVVVTAPINNVKELKIMKGGNPFSLDFIPEVSCLPLSVIITTFKKTNVKRPLEGFGVLVPSNEQHNGLKTLGTLFSSMMFPDRAPSDVYLYTTFVGGSRNRELAKASTDELKQIVSSDLQQLLGTEGEPTFVNHFYWSKAFPLYGRNYDSVLRAIEKMERDLPGLFYAGNHKGGLSVGKSIASGYKAAELAISYLESNKMTEETI</sequence>
<gene>
    <name evidence="14" type="primary">LOC110794298</name>
    <name evidence="14" type="synonym">POX2</name>
    <name evidence="14" type="synonym">SO-POX2</name>
</gene>
<dbReference type="Pfam" id="PF01593">
    <property type="entry name" value="Amino_oxidase"/>
    <property type="match status" value="1"/>
</dbReference>
<comment type="cofactor">
    <cofactor evidence="11">
        <name>FAD</name>
        <dbReference type="ChEBI" id="CHEBI:57692"/>
    </cofactor>
    <text evidence="11">Binds 1 FAD per subunit.</text>
</comment>
<organism evidence="13 14">
    <name type="scientific">Spinacia oleracea</name>
    <name type="common">Spinach</name>
    <dbReference type="NCBI Taxonomy" id="3562"/>
    <lineage>
        <taxon>Eukaryota</taxon>
        <taxon>Viridiplantae</taxon>
        <taxon>Streptophyta</taxon>
        <taxon>Embryophyta</taxon>
        <taxon>Tracheophyta</taxon>
        <taxon>Spermatophyta</taxon>
        <taxon>Magnoliopsida</taxon>
        <taxon>eudicotyledons</taxon>
        <taxon>Gunneridae</taxon>
        <taxon>Pentapetalae</taxon>
        <taxon>Caryophyllales</taxon>
        <taxon>Chenopodiaceae</taxon>
        <taxon>Chenopodioideae</taxon>
        <taxon>Anserineae</taxon>
        <taxon>Spinacia</taxon>
    </lineage>
</organism>
<evidence type="ECO:0000256" key="7">
    <source>
        <dbReference type="ARBA" id="ARBA00023002"/>
    </source>
</evidence>
<dbReference type="SUPFAM" id="SSF54373">
    <property type="entry name" value="FAD-linked reductases, C-terminal domain"/>
    <property type="match status" value="1"/>
</dbReference>
<dbReference type="InterPro" id="IPR004572">
    <property type="entry name" value="Protoporphyrinogen_oxidase"/>
</dbReference>
<dbReference type="Gene3D" id="3.50.50.60">
    <property type="entry name" value="FAD/NAD(P)-binding domain"/>
    <property type="match status" value="1"/>
</dbReference>
<dbReference type="Gene3D" id="1.10.3110.10">
    <property type="entry name" value="protoporphyrinogen ix oxidase, domain 3"/>
    <property type="match status" value="1"/>
</dbReference>
<dbReference type="Gene3D" id="3.90.660.20">
    <property type="entry name" value="Protoporphyrinogen oxidase, mitochondrial, domain 2"/>
    <property type="match status" value="1"/>
</dbReference>
<keyword evidence="8 11" id="KW-0350">Heme biosynthesis</keyword>
<evidence type="ECO:0000256" key="6">
    <source>
        <dbReference type="ARBA" id="ARBA00022827"/>
    </source>
</evidence>
<reference evidence="14" key="2">
    <citation type="submission" date="2025-08" db="UniProtKB">
        <authorList>
            <consortium name="RefSeq"/>
        </authorList>
    </citation>
    <scope>IDENTIFICATION</scope>
    <source>
        <tissue evidence="14">Leaf</tissue>
    </source>
</reference>
<accession>A0ABM3RE24</accession>
<evidence type="ECO:0000259" key="12">
    <source>
        <dbReference type="Pfam" id="PF01593"/>
    </source>
</evidence>
<evidence type="ECO:0000313" key="14">
    <source>
        <dbReference type="RefSeq" id="XP_056693864.1"/>
    </source>
</evidence>
<feature type="domain" description="Amine oxidase" evidence="12">
    <location>
        <begin position="52"/>
        <end position="521"/>
    </location>
</feature>
<evidence type="ECO:0000256" key="9">
    <source>
        <dbReference type="ARBA" id="ARBA00023244"/>
    </source>
</evidence>
<comment type="pathway">
    <text evidence="2 11">Porphyrin-containing compound metabolism; protoporphyrin-IX biosynthesis; protoporphyrin-IX from protoporphyrinogen-IX: step 1/1.</text>
</comment>
<protein>
    <recommendedName>
        <fullName evidence="4 11">Protoporphyrinogen oxidase</fullName>
        <ecNumber evidence="4 11">1.3.3.4</ecNumber>
    </recommendedName>
</protein>
<dbReference type="PRINTS" id="PR00419">
    <property type="entry name" value="ADXRDTASE"/>
</dbReference>
<keyword evidence="7 11" id="KW-0560">Oxidoreductase</keyword>
<proteinExistence type="inferred from homology"/>
<evidence type="ECO:0000256" key="4">
    <source>
        <dbReference type="ARBA" id="ARBA00012867"/>
    </source>
</evidence>
<keyword evidence="5 11" id="KW-0285">Flavoprotein</keyword>
<comment type="similarity">
    <text evidence="3 11">Belongs to the protoporphyrinogen/coproporphyrinogen oxidase family. Protoporphyrinogen oxidase subfamily.</text>
</comment>
<evidence type="ECO:0000256" key="8">
    <source>
        <dbReference type="ARBA" id="ARBA00023133"/>
    </source>
</evidence>
<evidence type="ECO:0000256" key="5">
    <source>
        <dbReference type="ARBA" id="ARBA00022630"/>
    </source>
</evidence>
<dbReference type="SUPFAM" id="SSF51905">
    <property type="entry name" value="FAD/NAD(P)-binding domain"/>
    <property type="match status" value="1"/>
</dbReference>
<comment type="catalytic activity">
    <reaction evidence="10 11">
        <text>protoporphyrinogen IX + 3 O2 = protoporphyrin IX + 3 H2O2</text>
        <dbReference type="Rhea" id="RHEA:25576"/>
        <dbReference type="ChEBI" id="CHEBI:15379"/>
        <dbReference type="ChEBI" id="CHEBI:16240"/>
        <dbReference type="ChEBI" id="CHEBI:57306"/>
        <dbReference type="ChEBI" id="CHEBI:57307"/>
        <dbReference type="EC" id="1.3.3.4"/>
    </reaction>
</comment>
<name>A0ABM3RE24_SPIOL</name>
<dbReference type="PANTHER" id="PTHR42923:SF44">
    <property type="entry name" value="PROTOPORPHYRINOGEN OXIDASE 2, CHLOROPLASTIC_MITOCHONDRIAL"/>
    <property type="match status" value="1"/>
</dbReference>
<comment type="function">
    <text evidence="1 11">Catalyzes the 6-electron oxidation of protoporphyrinogen-IX to form protoporphyrin-IX.</text>
</comment>
<evidence type="ECO:0000256" key="2">
    <source>
        <dbReference type="ARBA" id="ARBA00005073"/>
    </source>
</evidence>
<comment type="subcellular location">
    <subcellularLocation>
        <location evidence="11">Plastid</location>
        <location evidence="11">Chloroplast</location>
    </subcellularLocation>
</comment>
<keyword evidence="6 11" id="KW-0274">FAD</keyword>
<dbReference type="InterPro" id="IPR050464">
    <property type="entry name" value="Zeta_carotene_desat/Oxidored"/>
</dbReference>
<evidence type="ECO:0000256" key="11">
    <source>
        <dbReference type="RuleBase" id="RU367069"/>
    </source>
</evidence>
<evidence type="ECO:0000256" key="1">
    <source>
        <dbReference type="ARBA" id="ARBA00002600"/>
    </source>
</evidence>
<dbReference type="InterPro" id="IPR036188">
    <property type="entry name" value="FAD/NAD-bd_sf"/>
</dbReference>
<dbReference type="PANTHER" id="PTHR42923">
    <property type="entry name" value="PROTOPORPHYRINOGEN OXIDASE"/>
    <property type="match status" value="1"/>
</dbReference>
<reference evidence="13" key="1">
    <citation type="journal article" date="2021" name="Nat. Commun.">
        <title>Genomic analyses provide insights into spinach domestication and the genetic basis of agronomic traits.</title>
        <authorList>
            <person name="Cai X."/>
            <person name="Sun X."/>
            <person name="Xu C."/>
            <person name="Sun H."/>
            <person name="Wang X."/>
            <person name="Ge C."/>
            <person name="Zhang Z."/>
            <person name="Wang Q."/>
            <person name="Fei Z."/>
            <person name="Jiao C."/>
            <person name="Wang Q."/>
        </authorList>
    </citation>
    <scope>NUCLEOTIDE SEQUENCE [LARGE SCALE GENOMIC DNA]</scope>
    <source>
        <strain evidence="13">cv. Varoflay</strain>
    </source>
</reference>
<evidence type="ECO:0000313" key="13">
    <source>
        <dbReference type="Proteomes" id="UP000813463"/>
    </source>
</evidence>
<dbReference type="GeneID" id="110794298"/>